<evidence type="ECO:0000313" key="3">
    <source>
        <dbReference type="Proteomes" id="UP000054321"/>
    </source>
</evidence>
<keyword evidence="1" id="KW-0472">Membrane</keyword>
<reference evidence="3" key="2">
    <citation type="submission" date="2015-01" db="EMBL/GenBank/DDBJ databases">
        <title>Evolutionary Origins and Diversification of the Mycorrhizal Mutualists.</title>
        <authorList>
            <consortium name="DOE Joint Genome Institute"/>
            <consortium name="Mycorrhizal Genomics Consortium"/>
            <person name="Kohler A."/>
            <person name="Kuo A."/>
            <person name="Nagy L.G."/>
            <person name="Floudas D."/>
            <person name="Copeland A."/>
            <person name="Barry K.W."/>
            <person name="Cichocki N."/>
            <person name="Veneault-Fourrey C."/>
            <person name="LaButti K."/>
            <person name="Lindquist E.A."/>
            <person name="Lipzen A."/>
            <person name="Lundell T."/>
            <person name="Morin E."/>
            <person name="Murat C."/>
            <person name="Riley R."/>
            <person name="Ohm R."/>
            <person name="Sun H."/>
            <person name="Tunlid A."/>
            <person name="Henrissat B."/>
            <person name="Grigoriev I.V."/>
            <person name="Hibbett D.S."/>
            <person name="Martin F."/>
        </authorList>
    </citation>
    <scope>NUCLEOTIDE SEQUENCE [LARGE SCALE GENOMIC DNA]</scope>
    <source>
        <strain evidence="3">Zn</strain>
    </source>
</reference>
<sequence length="79" mass="8989">MHDDSDPPPSYNIATDAAHQQLMIPPPDQAPHYNTFLGDDAPRRGDWSTTTTFKIIFGVIWLAWGPLMIWILLLTKPWS</sequence>
<keyword evidence="1" id="KW-0812">Transmembrane</keyword>
<dbReference type="Proteomes" id="UP000054321">
    <property type="component" value="Unassembled WGS sequence"/>
</dbReference>
<proteinExistence type="predicted"/>
<keyword evidence="3" id="KW-1185">Reference proteome</keyword>
<dbReference type="EMBL" id="KN832878">
    <property type="protein sequence ID" value="KIM99746.1"/>
    <property type="molecule type" value="Genomic_DNA"/>
</dbReference>
<keyword evidence="1" id="KW-1133">Transmembrane helix</keyword>
<dbReference type="AlphaFoldDB" id="A0A0C3HBM0"/>
<accession>A0A0C3HBM0</accession>
<dbReference type="HOGENOM" id="CLU_2606643_0_0_1"/>
<evidence type="ECO:0000313" key="2">
    <source>
        <dbReference type="EMBL" id="KIM99746.1"/>
    </source>
</evidence>
<name>A0A0C3HBM0_OIDMZ</name>
<protein>
    <submittedName>
        <fullName evidence="2">Uncharacterized protein</fullName>
    </submittedName>
</protein>
<dbReference type="InParanoid" id="A0A0C3HBM0"/>
<feature type="transmembrane region" description="Helical" evidence="1">
    <location>
        <begin position="55"/>
        <end position="74"/>
    </location>
</feature>
<evidence type="ECO:0000256" key="1">
    <source>
        <dbReference type="SAM" id="Phobius"/>
    </source>
</evidence>
<reference evidence="2 3" key="1">
    <citation type="submission" date="2014-04" db="EMBL/GenBank/DDBJ databases">
        <authorList>
            <consortium name="DOE Joint Genome Institute"/>
            <person name="Kuo A."/>
            <person name="Martino E."/>
            <person name="Perotto S."/>
            <person name="Kohler A."/>
            <person name="Nagy L.G."/>
            <person name="Floudas D."/>
            <person name="Copeland A."/>
            <person name="Barry K.W."/>
            <person name="Cichocki N."/>
            <person name="Veneault-Fourrey C."/>
            <person name="LaButti K."/>
            <person name="Lindquist E.A."/>
            <person name="Lipzen A."/>
            <person name="Lundell T."/>
            <person name="Morin E."/>
            <person name="Murat C."/>
            <person name="Sun H."/>
            <person name="Tunlid A."/>
            <person name="Henrissat B."/>
            <person name="Grigoriev I.V."/>
            <person name="Hibbett D.S."/>
            <person name="Martin F."/>
            <person name="Nordberg H.P."/>
            <person name="Cantor M.N."/>
            <person name="Hua S.X."/>
        </authorList>
    </citation>
    <scope>NUCLEOTIDE SEQUENCE [LARGE SCALE GENOMIC DNA]</scope>
    <source>
        <strain evidence="2 3">Zn</strain>
    </source>
</reference>
<organism evidence="2 3">
    <name type="scientific">Oidiodendron maius (strain Zn)</name>
    <dbReference type="NCBI Taxonomy" id="913774"/>
    <lineage>
        <taxon>Eukaryota</taxon>
        <taxon>Fungi</taxon>
        <taxon>Dikarya</taxon>
        <taxon>Ascomycota</taxon>
        <taxon>Pezizomycotina</taxon>
        <taxon>Leotiomycetes</taxon>
        <taxon>Leotiomycetes incertae sedis</taxon>
        <taxon>Myxotrichaceae</taxon>
        <taxon>Oidiodendron</taxon>
    </lineage>
</organism>
<gene>
    <name evidence="2" type="ORF">OIDMADRAFT_19765</name>
</gene>